<dbReference type="GeneID" id="69591635"/>
<keyword evidence="2" id="KW-1185">Reference proteome</keyword>
<evidence type="ECO:0000313" key="2">
    <source>
        <dbReference type="Proteomes" id="UP001060104"/>
    </source>
</evidence>
<name>A0ABY5TI06_9BACE</name>
<dbReference type="Proteomes" id="UP001060104">
    <property type="component" value="Chromosome"/>
</dbReference>
<dbReference type="SUPFAM" id="SSF140753">
    <property type="entry name" value="PG0816-like"/>
    <property type="match status" value="1"/>
</dbReference>
<evidence type="ECO:0000313" key="1">
    <source>
        <dbReference type="EMBL" id="UVQ77513.1"/>
    </source>
</evidence>
<protein>
    <submittedName>
        <fullName evidence="1">DUF1896 domain-containing protein</fullName>
    </submittedName>
</protein>
<organism evidence="1 2">
    <name type="scientific">Bacteroides faecis</name>
    <dbReference type="NCBI Taxonomy" id="674529"/>
    <lineage>
        <taxon>Bacteria</taxon>
        <taxon>Pseudomonadati</taxon>
        <taxon>Bacteroidota</taxon>
        <taxon>Bacteroidia</taxon>
        <taxon>Bacteroidales</taxon>
        <taxon>Bacteroidaceae</taxon>
        <taxon>Bacteroides</taxon>
    </lineage>
</organism>
<dbReference type="RefSeq" id="WP_083312268.1">
    <property type="nucleotide sequence ID" value="NZ_CP081916.1"/>
</dbReference>
<dbReference type="InterPro" id="IPR015082">
    <property type="entry name" value="DUF1896"/>
</dbReference>
<sequence>MLVGDKFLITVRADDTINTYECMIRGGFPVAQILELANAVLYQDMRFSKPDTVFEVVSEWLPKVELRQRTFFCLKV</sequence>
<proteinExistence type="predicted"/>
<gene>
    <name evidence="1" type="ORF">NXY30_26110</name>
</gene>
<dbReference type="InterPro" id="IPR036297">
    <property type="entry name" value="PG0816-like_sf"/>
</dbReference>
<accession>A0ABY5TI06</accession>
<dbReference type="Gene3D" id="1.10.8.330">
    <property type="entry name" value="PG0816-like"/>
    <property type="match status" value="1"/>
</dbReference>
<dbReference type="EMBL" id="CP103141">
    <property type="protein sequence ID" value="UVQ77513.1"/>
    <property type="molecule type" value="Genomic_DNA"/>
</dbReference>
<reference evidence="1" key="1">
    <citation type="submission" date="2022-08" db="EMBL/GenBank/DDBJ databases">
        <title>Genome Sequencing of Bacteroides fragilis Group Isolates with Nanopore Technology.</title>
        <authorList>
            <person name="Tisza M.J."/>
            <person name="Smith D."/>
            <person name="Dekker J.P."/>
        </authorList>
    </citation>
    <scope>NUCLEOTIDE SEQUENCE</scope>
    <source>
        <strain evidence="1">BFG-527</strain>
    </source>
</reference>
<dbReference type="Pfam" id="PF08989">
    <property type="entry name" value="DUF1896"/>
    <property type="match status" value="1"/>
</dbReference>